<keyword evidence="2" id="KW-1185">Reference proteome</keyword>
<evidence type="ECO:0000313" key="1">
    <source>
        <dbReference type="EMBL" id="MFH8550835.1"/>
    </source>
</evidence>
<accession>A0ABW7R2K4</accession>
<organism evidence="1 2">
    <name type="scientific">Streptomyces longisporoflavus</name>
    <dbReference type="NCBI Taxonomy" id="28044"/>
    <lineage>
        <taxon>Bacteria</taxon>
        <taxon>Bacillati</taxon>
        <taxon>Actinomycetota</taxon>
        <taxon>Actinomycetes</taxon>
        <taxon>Kitasatosporales</taxon>
        <taxon>Streptomycetaceae</taxon>
        <taxon>Streptomyces</taxon>
    </lineage>
</organism>
<comment type="caution">
    <text evidence="1">The sequence shown here is derived from an EMBL/GenBank/DDBJ whole genome shotgun (WGS) entry which is preliminary data.</text>
</comment>
<evidence type="ECO:0000313" key="2">
    <source>
        <dbReference type="Proteomes" id="UP001610818"/>
    </source>
</evidence>
<dbReference type="Proteomes" id="UP001610818">
    <property type="component" value="Unassembled WGS sequence"/>
</dbReference>
<name>A0ABW7R2K4_9ACTN</name>
<dbReference type="EMBL" id="JBIRGQ010000008">
    <property type="protein sequence ID" value="MFH8550835.1"/>
    <property type="molecule type" value="Genomic_DNA"/>
</dbReference>
<gene>
    <name evidence="1" type="ORF">ACH4F9_38175</name>
</gene>
<proteinExistence type="predicted"/>
<reference evidence="1 2" key="1">
    <citation type="submission" date="2024-10" db="EMBL/GenBank/DDBJ databases">
        <title>The Natural Products Discovery Center: Release of the First 8490 Sequenced Strains for Exploring Actinobacteria Biosynthetic Diversity.</title>
        <authorList>
            <person name="Kalkreuter E."/>
            <person name="Kautsar S.A."/>
            <person name="Yang D."/>
            <person name="Bader C.D."/>
            <person name="Teijaro C.N."/>
            <person name="Fluegel L."/>
            <person name="Davis C.M."/>
            <person name="Simpson J.R."/>
            <person name="Lauterbach L."/>
            <person name="Steele A.D."/>
            <person name="Gui C."/>
            <person name="Meng S."/>
            <person name="Li G."/>
            <person name="Viehrig K."/>
            <person name="Ye F."/>
            <person name="Su P."/>
            <person name="Kiefer A.F."/>
            <person name="Nichols A."/>
            <person name="Cepeda A.J."/>
            <person name="Yan W."/>
            <person name="Fan B."/>
            <person name="Jiang Y."/>
            <person name="Adhikari A."/>
            <person name="Zheng C.-J."/>
            <person name="Schuster L."/>
            <person name="Cowan T.M."/>
            <person name="Smanski M.J."/>
            <person name="Chevrette M.G."/>
            <person name="De Carvalho L.P.S."/>
            <person name="Shen B."/>
        </authorList>
    </citation>
    <scope>NUCLEOTIDE SEQUENCE [LARGE SCALE GENOMIC DNA]</scope>
    <source>
        <strain evidence="1 2">NPDC017990</strain>
    </source>
</reference>
<dbReference type="RefSeq" id="WP_397717480.1">
    <property type="nucleotide sequence ID" value="NZ_JBIRGN010000008.1"/>
</dbReference>
<sequence>MSRLVASHELQVVVDHRLFGLVDEEGQDGERPPSPRSVGSFVSSNATMLYIGSDEDILNARLRLEAWDGPAAALAEAWPSTEFVSLDLPSGRFLVDEIAAGGKSDVFRLPHAGKWRARVAWRENGPAADGGFAEPGGWALVQFWPDTD</sequence>
<protein>
    <submittedName>
        <fullName evidence="1">Uncharacterized protein</fullName>
    </submittedName>
</protein>